<evidence type="ECO:0000256" key="2">
    <source>
        <dbReference type="ARBA" id="ARBA00022723"/>
    </source>
</evidence>
<comment type="similarity">
    <text evidence="1">Belongs to the bacterial solute-binding protein ModA family.</text>
</comment>
<dbReference type="PIRSF" id="PIRSF004846">
    <property type="entry name" value="ModA"/>
    <property type="match status" value="1"/>
</dbReference>
<dbReference type="GO" id="GO:0015689">
    <property type="term" value="P:molybdate ion transport"/>
    <property type="evidence" value="ECO:0007669"/>
    <property type="project" value="InterPro"/>
</dbReference>
<dbReference type="CDD" id="cd13538">
    <property type="entry name" value="PBP2_ModA_like_1"/>
    <property type="match status" value="1"/>
</dbReference>
<feature type="chain" id="PRO_5020196908" evidence="5">
    <location>
        <begin position="36"/>
        <end position="278"/>
    </location>
</feature>
<dbReference type="EMBL" id="SZZH01000002">
    <property type="protein sequence ID" value="TKV59281.1"/>
    <property type="molecule type" value="Genomic_DNA"/>
</dbReference>
<keyword evidence="2 4" id="KW-0479">Metal-binding</keyword>
<evidence type="ECO:0000256" key="5">
    <source>
        <dbReference type="SAM" id="SignalP"/>
    </source>
</evidence>
<dbReference type="AlphaFoldDB" id="A0A4U6QGJ2"/>
<evidence type="ECO:0000256" key="3">
    <source>
        <dbReference type="ARBA" id="ARBA00022729"/>
    </source>
</evidence>
<dbReference type="InterPro" id="IPR050682">
    <property type="entry name" value="ModA/WtpA"/>
</dbReference>
<protein>
    <submittedName>
        <fullName evidence="6">Molybdate ABC transporter substrate-binding protein</fullName>
    </submittedName>
</protein>
<name>A0A4U6QGJ2_9ACTN</name>
<dbReference type="SUPFAM" id="SSF53850">
    <property type="entry name" value="Periplasmic binding protein-like II"/>
    <property type="match status" value="1"/>
</dbReference>
<evidence type="ECO:0000313" key="6">
    <source>
        <dbReference type="EMBL" id="TKV59281.1"/>
    </source>
</evidence>
<dbReference type="PANTHER" id="PTHR30632:SF0">
    <property type="entry name" value="SULFATE-BINDING PROTEIN"/>
    <property type="match status" value="1"/>
</dbReference>
<dbReference type="NCBIfam" id="TIGR01256">
    <property type="entry name" value="modA"/>
    <property type="match status" value="1"/>
</dbReference>
<feature type="binding site" evidence="4">
    <location>
        <position position="213"/>
    </location>
    <ligand>
        <name>molybdate</name>
        <dbReference type="ChEBI" id="CHEBI:36264"/>
    </ligand>
</feature>
<dbReference type="GO" id="GO:0030973">
    <property type="term" value="F:molybdate ion binding"/>
    <property type="evidence" value="ECO:0007669"/>
    <property type="project" value="TreeGrafter"/>
</dbReference>
<comment type="caution">
    <text evidence="6">The sequence shown here is derived from an EMBL/GenBank/DDBJ whole genome shotgun (WGS) entry which is preliminary data.</text>
</comment>
<evidence type="ECO:0000313" key="7">
    <source>
        <dbReference type="Proteomes" id="UP000306985"/>
    </source>
</evidence>
<sequence length="278" mass="27452">MSRPPSTRLGRGVLAAGAAVGLAVLTACGSGGSTAAPAGTPATSVVSAQPADAGGTLTVFAAASLKGSFTALGETFEEQNPGTTVTFNFAGSSDLVTQLTAGAPADVFASADQNNMRKATDAGVISGSPVDFASNTLTIVTAPGNPRGISGLADLTRPDLQVVVCAPQVPCGSATEKLEKSTTVTLTPVSEESSVTDVLNKVQTGQADAGLVYVTDARGAGDKVTAVAVPEASSVVNVYPIATLTAAAQPELATEFVALVTGSDGRKVLSDAGFQPAP</sequence>
<proteinExistence type="inferred from homology"/>
<feature type="binding site" evidence="4">
    <location>
        <position position="195"/>
    </location>
    <ligand>
        <name>molybdate</name>
        <dbReference type="ChEBI" id="CHEBI:36264"/>
    </ligand>
</feature>
<dbReference type="PROSITE" id="PS51257">
    <property type="entry name" value="PROKAR_LIPOPROTEIN"/>
    <property type="match status" value="1"/>
</dbReference>
<keyword evidence="7" id="KW-1185">Reference proteome</keyword>
<dbReference type="Proteomes" id="UP000306985">
    <property type="component" value="Unassembled WGS sequence"/>
</dbReference>
<dbReference type="PANTHER" id="PTHR30632">
    <property type="entry name" value="MOLYBDATE-BINDING PERIPLASMIC PROTEIN"/>
    <property type="match status" value="1"/>
</dbReference>
<evidence type="ECO:0000256" key="4">
    <source>
        <dbReference type="PIRSR" id="PIRSR004846-1"/>
    </source>
</evidence>
<organism evidence="6 7">
    <name type="scientific">Nakamurella flava</name>
    <dbReference type="NCBI Taxonomy" id="2576308"/>
    <lineage>
        <taxon>Bacteria</taxon>
        <taxon>Bacillati</taxon>
        <taxon>Actinomycetota</taxon>
        <taxon>Actinomycetes</taxon>
        <taxon>Nakamurellales</taxon>
        <taxon>Nakamurellaceae</taxon>
        <taxon>Nakamurella</taxon>
    </lineage>
</organism>
<dbReference type="GO" id="GO:0046872">
    <property type="term" value="F:metal ion binding"/>
    <property type="evidence" value="ECO:0007669"/>
    <property type="project" value="UniProtKB-KW"/>
</dbReference>
<dbReference type="Gene3D" id="3.40.190.10">
    <property type="entry name" value="Periplasmic binding protein-like II"/>
    <property type="match status" value="2"/>
</dbReference>
<accession>A0A4U6QGJ2</accession>
<dbReference type="InterPro" id="IPR005950">
    <property type="entry name" value="ModA"/>
</dbReference>
<keyword evidence="3 5" id="KW-0732">Signal</keyword>
<feature type="binding site" evidence="4">
    <location>
        <position position="92"/>
    </location>
    <ligand>
        <name>molybdate</name>
        <dbReference type="ChEBI" id="CHEBI:36264"/>
    </ligand>
</feature>
<keyword evidence="4" id="KW-0500">Molybdenum</keyword>
<dbReference type="OrthoDB" id="9785015at2"/>
<dbReference type="RefSeq" id="WP_137449903.1">
    <property type="nucleotide sequence ID" value="NZ_SZZH01000002.1"/>
</dbReference>
<gene>
    <name evidence="6" type="primary">modA</name>
    <name evidence="6" type="ORF">FDO65_11720</name>
</gene>
<dbReference type="Pfam" id="PF13531">
    <property type="entry name" value="SBP_bac_11"/>
    <property type="match status" value="1"/>
</dbReference>
<feature type="binding site" evidence="4">
    <location>
        <position position="64"/>
    </location>
    <ligand>
        <name>molybdate</name>
        <dbReference type="ChEBI" id="CHEBI:36264"/>
    </ligand>
</feature>
<reference evidence="6 7" key="1">
    <citation type="submission" date="2019-05" db="EMBL/GenBank/DDBJ databases">
        <title>Nakamurella sp. N5BH11, whole genome shotgun sequence.</title>
        <authorList>
            <person name="Tuo L."/>
        </authorList>
    </citation>
    <scope>NUCLEOTIDE SEQUENCE [LARGE SCALE GENOMIC DNA]</scope>
    <source>
        <strain evidence="6 7">N5BH11</strain>
    </source>
</reference>
<feature type="signal peptide" evidence="5">
    <location>
        <begin position="1"/>
        <end position="35"/>
    </location>
</feature>
<evidence type="ECO:0000256" key="1">
    <source>
        <dbReference type="ARBA" id="ARBA00009175"/>
    </source>
</evidence>